<dbReference type="Pfam" id="PF00939">
    <property type="entry name" value="Na_sulph_symp"/>
    <property type="match status" value="1"/>
</dbReference>
<evidence type="ECO:0000313" key="7">
    <source>
        <dbReference type="EMBL" id="KAJ8047512.1"/>
    </source>
</evidence>
<evidence type="ECO:0000256" key="2">
    <source>
        <dbReference type="ARBA" id="ARBA00006772"/>
    </source>
</evidence>
<dbReference type="PANTHER" id="PTHR10283">
    <property type="entry name" value="SOLUTE CARRIER FAMILY 13 MEMBER"/>
    <property type="match status" value="1"/>
</dbReference>
<evidence type="ECO:0000256" key="1">
    <source>
        <dbReference type="ARBA" id="ARBA00004141"/>
    </source>
</evidence>
<protein>
    <submittedName>
        <fullName evidence="7">Solute carrier family 13 member 5</fullName>
    </submittedName>
</protein>
<dbReference type="GO" id="GO:0005310">
    <property type="term" value="F:dicarboxylic acid transmembrane transporter activity"/>
    <property type="evidence" value="ECO:0007669"/>
    <property type="project" value="UniProtKB-ARBA"/>
</dbReference>
<evidence type="ECO:0000256" key="4">
    <source>
        <dbReference type="ARBA" id="ARBA00022989"/>
    </source>
</evidence>
<feature type="transmembrane region" description="Helical" evidence="6">
    <location>
        <begin position="41"/>
        <end position="74"/>
    </location>
</feature>
<evidence type="ECO:0000256" key="6">
    <source>
        <dbReference type="SAM" id="Phobius"/>
    </source>
</evidence>
<organism evidence="7 8">
    <name type="scientific">Holothuria leucospilota</name>
    <name type="common">Black long sea cucumber</name>
    <name type="synonym">Mertensiothuria leucospilota</name>
    <dbReference type="NCBI Taxonomy" id="206669"/>
    <lineage>
        <taxon>Eukaryota</taxon>
        <taxon>Metazoa</taxon>
        <taxon>Echinodermata</taxon>
        <taxon>Eleutherozoa</taxon>
        <taxon>Echinozoa</taxon>
        <taxon>Holothuroidea</taxon>
        <taxon>Aspidochirotacea</taxon>
        <taxon>Aspidochirotida</taxon>
        <taxon>Holothuriidae</taxon>
        <taxon>Holothuria</taxon>
    </lineage>
</organism>
<proteinExistence type="inferred from homology"/>
<dbReference type="EMBL" id="JAIZAY010000002">
    <property type="protein sequence ID" value="KAJ8047512.1"/>
    <property type="molecule type" value="Genomic_DNA"/>
</dbReference>
<reference evidence="7" key="1">
    <citation type="submission" date="2021-10" db="EMBL/GenBank/DDBJ databases">
        <title>Tropical sea cucumber genome reveals ecological adaptation and Cuvierian tubules defense mechanism.</title>
        <authorList>
            <person name="Chen T."/>
        </authorList>
    </citation>
    <scope>NUCLEOTIDE SEQUENCE</scope>
    <source>
        <strain evidence="7">Nanhai2018</strain>
        <tissue evidence="7">Muscle</tissue>
    </source>
</reference>
<dbReference type="Proteomes" id="UP001152320">
    <property type="component" value="Chromosome 2"/>
</dbReference>
<dbReference type="GO" id="GO:0005886">
    <property type="term" value="C:plasma membrane"/>
    <property type="evidence" value="ECO:0007669"/>
    <property type="project" value="TreeGrafter"/>
</dbReference>
<keyword evidence="5 6" id="KW-0472">Membrane</keyword>
<evidence type="ECO:0000256" key="5">
    <source>
        <dbReference type="ARBA" id="ARBA00023136"/>
    </source>
</evidence>
<name>A0A9Q1CLD7_HOLLE</name>
<keyword evidence="4 6" id="KW-1133">Transmembrane helix</keyword>
<feature type="transmembrane region" description="Helical" evidence="6">
    <location>
        <begin position="18"/>
        <end position="35"/>
    </location>
</feature>
<dbReference type="PANTHER" id="PTHR10283:SF82">
    <property type="entry name" value="SOLUTE CARRIER FAMILY 13 MEMBER 2"/>
    <property type="match status" value="1"/>
</dbReference>
<dbReference type="AlphaFoldDB" id="A0A9Q1CLD7"/>
<comment type="caution">
    <text evidence="7">The sequence shown here is derived from an EMBL/GenBank/DDBJ whole genome shotgun (WGS) entry which is preliminary data.</text>
</comment>
<keyword evidence="8" id="KW-1185">Reference proteome</keyword>
<feature type="transmembrane region" description="Helical" evidence="6">
    <location>
        <begin position="86"/>
        <end position="104"/>
    </location>
</feature>
<dbReference type="GO" id="GO:0015556">
    <property type="term" value="F:C4-dicarboxylate transmembrane transporter activity"/>
    <property type="evidence" value="ECO:0007669"/>
    <property type="project" value="UniProtKB-ARBA"/>
</dbReference>
<comment type="similarity">
    <text evidence="2">Belongs to the SLC13A/DASS transporter (TC 2.A.47) family. NADC subfamily.</text>
</comment>
<evidence type="ECO:0000256" key="3">
    <source>
        <dbReference type="ARBA" id="ARBA00022692"/>
    </source>
</evidence>
<accession>A0A9Q1CLD7</accession>
<comment type="subcellular location">
    <subcellularLocation>
        <location evidence="1">Membrane</location>
        <topology evidence="1">Multi-pass membrane protein</topology>
    </subcellularLocation>
</comment>
<dbReference type="InterPro" id="IPR001898">
    <property type="entry name" value="SLC13A/DASS"/>
</dbReference>
<keyword evidence="3 6" id="KW-0812">Transmembrane</keyword>
<dbReference type="OrthoDB" id="6493944at2759"/>
<gene>
    <name evidence="7" type="ORF">HOLleu_06536</name>
</gene>
<sequence>MEVKTKHRLRYWLWNRQYYLVPIIPILCCWVPIVYNNSIGYTTYIIIIMALYWCLELIPLAATSLLPMVLFPLFGVLKSDDVCKQYLKDTHVMIFGGLMVAIAIERWNLHRRIALKVLLMVGTKPAW</sequence>
<evidence type="ECO:0000313" key="8">
    <source>
        <dbReference type="Proteomes" id="UP001152320"/>
    </source>
</evidence>